<evidence type="ECO:0000256" key="2">
    <source>
        <dbReference type="ARBA" id="ARBA00010690"/>
    </source>
</evidence>
<keyword evidence="8 12" id="KW-0653">Protein transport</keyword>
<dbReference type="PANTHER" id="PTHR30531:SF12">
    <property type="entry name" value="FLAGELLAR BIOSYNTHETIC PROTEIN FLHB"/>
    <property type="match status" value="1"/>
</dbReference>
<feature type="transmembrane region" description="Helical" evidence="12">
    <location>
        <begin position="143"/>
        <end position="164"/>
    </location>
</feature>
<evidence type="ECO:0000256" key="10">
    <source>
        <dbReference type="ARBA" id="ARBA00023136"/>
    </source>
</evidence>
<dbReference type="Proteomes" id="UP000256329">
    <property type="component" value="Unassembled WGS sequence"/>
</dbReference>
<dbReference type="RefSeq" id="WP_115791679.1">
    <property type="nucleotide sequence ID" value="NZ_QSLN01000001.1"/>
</dbReference>
<evidence type="ECO:0000256" key="3">
    <source>
        <dbReference type="ARBA" id="ARBA00021622"/>
    </source>
</evidence>
<keyword evidence="10 12" id="KW-0472">Membrane</keyword>
<gene>
    <name evidence="12 13" type="primary">flhB</name>
    <name evidence="13" type="ORF">DXX99_01145</name>
</gene>
<evidence type="ECO:0000256" key="9">
    <source>
        <dbReference type="ARBA" id="ARBA00022989"/>
    </source>
</evidence>
<name>A0A3D8P836_9THEO</name>
<dbReference type="Gene3D" id="3.40.1690.10">
    <property type="entry name" value="secretion proteins EscU"/>
    <property type="match status" value="1"/>
</dbReference>
<evidence type="ECO:0000313" key="14">
    <source>
        <dbReference type="Proteomes" id="UP000256329"/>
    </source>
</evidence>
<evidence type="ECO:0000256" key="7">
    <source>
        <dbReference type="ARBA" id="ARBA00022795"/>
    </source>
</evidence>
<dbReference type="InterPro" id="IPR006136">
    <property type="entry name" value="FlhB"/>
</dbReference>
<comment type="subcellular location">
    <subcellularLocation>
        <location evidence="1">Cell membrane</location>
        <topology evidence="1">Multi-pass membrane protein</topology>
    </subcellularLocation>
</comment>
<dbReference type="EMBL" id="QSLN01000001">
    <property type="protein sequence ID" value="RDV84685.1"/>
    <property type="molecule type" value="Genomic_DNA"/>
</dbReference>
<evidence type="ECO:0000256" key="1">
    <source>
        <dbReference type="ARBA" id="ARBA00004651"/>
    </source>
</evidence>
<keyword evidence="13" id="KW-0282">Flagellum</keyword>
<protein>
    <recommendedName>
        <fullName evidence="3 12">Flagellar biosynthetic protein FlhB</fullName>
    </recommendedName>
</protein>
<keyword evidence="14" id="KW-1185">Reference proteome</keyword>
<keyword evidence="7 12" id="KW-1005">Bacterial flagellum biogenesis</keyword>
<evidence type="ECO:0000256" key="4">
    <source>
        <dbReference type="ARBA" id="ARBA00022448"/>
    </source>
</evidence>
<keyword evidence="5 12" id="KW-1003">Cell membrane</keyword>
<evidence type="ECO:0000313" key="13">
    <source>
        <dbReference type="EMBL" id="RDV84685.1"/>
    </source>
</evidence>
<reference evidence="13 14" key="1">
    <citation type="submission" date="2018-08" db="EMBL/GenBank/DDBJ databases">
        <title>Form III RuBisCO-mediated autotrophy in Thermodesulfobium bacteria.</title>
        <authorList>
            <person name="Toshchakov S.V."/>
            <person name="Kublanov I.V."/>
            <person name="Frolov E."/>
            <person name="Bonch-Osmolovskaya E.A."/>
            <person name="Tourova T.P."/>
            <person name="Chernych N.A."/>
            <person name="Lebedinsky A.V."/>
        </authorList>
    </citation>
    <scope>NUCLEOTIDE SEQUENCE [LARGE SCALE GENOMIC DNA]</scope>
    <source>
        <strain evidence="13 14">SR</strain>
    </source>
</reference>
<comment type="caution">
    <text evidence="13">The sequence shown here is derived from an EMBL/GenBank/DDBJ whole genome shotgun (WGS) entry which is preliminary data.</text>
</comment>
<proteinExistence type="inferred from homology"/>
<keyword evidence="6 12" id="KW-0812">Transmembrane</keyword>
<evidence type="ECO:0000256" key="6">
    <source>
        <dbReference type="ARBA" id="ARBA00022692"/>
    </source>
</evidence>
<feature type="transmembrane region" description="Helical" evidence="12">
    <location>
        <begin position="184"/>
        <end position="211"/>
    </location>
</feature>
<feature type="transmembrane region" description="Helical" evidence="12">
    <location>
        <begin position="34"/>
        <end position="50"/>
    </location>
</feature>
<comment type="similarity">
    <text evidence="2 12">Belongs to the type III secretion exporter family.</text>
</comment>
<accession>A0A3D8P836</accession>
<evidence type="ECO:0000256" key="8">
    <source>
        <dbReference type="ARBA" id="ARBA00022927"/>
    </source>
</evidence>
<dbReference type="AlphaFoldDB" id="A0A3D8P836"/>
<dbReference type="Gene3D" id="6.10.250.2080">
    <property type="match status" value="1"/>
</dbReference>
<dbReference type="Pfam" id="PF01312">
    <property type="entry name" value="Bac_export_2"/>
    <property type="match status" value="1"/>
</dbReference>
<keyword evidence="11 12" id="KW-1006">Bacterial flagellum protein export</keyword>
<evidence type="ECO:0000256" key="11">
    <source>
        <dbReference type="ARBA" id="ARBA00023225"/>
    </source>
</evidence>
<dbReference type="PANTHER" id="PTHR30531">
    <property type="entry name" value="FLAGELLAR BIOSYNTHETIC PROTEIN FLHB"/>
    <property type="match status" value="1"/>
</dbReference>
<feature type="transmembrane region" description="Helical" evidence="12">
    <location>
        <begin position="62"/>
        <end position="85"/>
    </location>
</feature>
<evidence type="ECO:0000256" key="12">
    <source>
        <dbReference type="RuleBase" id="RU364091"/>
    </source>
</evidence>
<dbReference type="PRINTS" id="PR00950">
    <property type="entry name" value="TYPE3IMSPROT"/>
</dbReference>
<feature type="transmembrane region" description="Helical" evidence="12">
    <location>
        <begin position="97"/>
        <end position="122"/>
    </location>
</feature>
<dbReference type="InterPro" id="IPR029025">
    <property type="entry name" value="T3SS_substrate_exporter_C"/>
</dbReference>
<comment type="function">
    <text evidence="12">Required for formation of the rod structure in the basal body of the flagellar apparatus. Together with FliI and FliH, may constitute the export apparatus of flagellin.</text>
</comment>
<dbReference type="GO" id="GO:0005886">
    <property type="term" value="C:plasma membrane"/>
    <property type="evidence" value="ECO:0007669"/>
    <property type="project" value="UniProtKB-SubCell"/>
</dbReference>
<keyword evidence="13" id="KW-0966">Cell projection</keyword>
<keyword evidence="9 12" id="KW-1133">Transmembrane helix</keyword>
<dbReference type="GO" id="GO:0044780">
    <property type="term" value="P:bacterial-type flagellum assembly"/>
    <property type="evidence" value="ECO:0007669"/>
    <property type="project" value="InterPro"/>
</dbReference>
<keyword evidence="4 12" id="KW-0813">Transport</keyword>
<dbReference type="NCBIfam" id="TIGR00328">
    <property type="entry name" value="flhB"/>
    <property type="match status" value="1"/>
</dbReference>
<dbReference type="GO" id="GO:0009306">
    <property type="term" value="P:protein secretion"/>
    <property type="evidence" value="ECO:0007669"/>
    <property type="project" value="InterPro"/>
</dbReference>
<dbReference type="InterPro" id="IPR006135">
    <property type="entry name" value="T3SS_substrate_exporter"/>
</dbReference>
<dbReference type="SUPFAM" id="SSF160544">
    <property type="entry name" value="EscU C-terminal domain-like"/>
    <property type="match status" value="1"/>
</dbReference>
<organism evidence="13 14">
    <name type="scientific">Ammonifex thiophilus</name>
    <dbReference type="NCBI Taxonomy" id="444093"/>
    <lineage>
        <taxon>Bacteria</taxon>
        <taxon>Bacillati</taxon>
        <taxon>Bacillota</taxon>
        <taxon>Clostridia</taxon>
        <taxon>Thermoanaerobacterales</taxon>
        <taxon>Thermoanaerobacteraceae</taxon>
        <taxon>Ammonifex</taxon>
    </lineage>
</organism>
<evidence type="ECO:0000256" key="5">
    <source>
        <dbReference type="ARBA" id="ARBA00022475"/>
    </source>
</evidence>
<dbReference type="OrthoDB" id="9807950at2"/>
<sequence>MSLFGPGQEKTEPATPRRLEEARRKGQVARSAELSGALACLALVFVCYLLKGRALLTLTRGMCHSLSFLAGDLTPVSAAAALNFWGKILLELLAPFFLTALVLAIGVNLAQVGFVFSPSVLLPKLDRISVTRGLGRIFSLQGLVELGKAFFKLVIVGGVALFVVRQEVPRLFLLLEMPPLAGFTLVAGILLRLGVTVGLAYLALGLLDFFYQRNRYRKELMMTKAELKEELKQTEGDPLVKGWIRRRLRQVSLNRIRQEVPKATVVVTNPLHLAVALKYEPPMNAPKVVAKGAGFLAQKIKEIACANGVPVVENPPVAQFLYRRVEVGQEIPPALYQAVAEIIAMVYRLRRQASGGSR</sequence>
<keyword evidence="13" id="KW-0969">Cilium</keyword>